<evidence type="ECO:0000256" key="3">
    <source>
        <dbReference type="SAM" id="Coils"/>
    </source>
</evidence>
<dbReference type="Ensembl" id="ENSSFAT00005051930.1">
    <property type="protein sequence ID" value="ENSSFAP00005050297.1"/>
    <property type="gene ID" value="ENSSFAG00005024269.1"/>
</dbReference>
<dbReference type="AlphaFoldDB" id="A0A672JAR7"/>
<dbReference type="GO" id="GO:0046872">
    <property type="term" value="F:metal ion binding"/>
    <property type="evidence" value="ECO:0007669"/>
    <property type="project" value="UniProtKB-KW"/>
</dbReference>
<sequence length="329" mass="37634">MLGKEFDKLKKELEKQKQKCSDVLVLKIENDMLRQENETLKKELENQKQTFSFKQISDDPDKVNYYTGLPDAATVFFLESLLSRYELQYHFDWNVQKLPLIDQLLLTLMKLRVNCGILDLSVRFNCSRATVTNIFITISSDLYEILFVGMMENKIPSRFKNQTSQPDCFQPFPNCRIVLDCTEVAVSNTESLDTQSHFYSHYKGCTTLKALIGVAPNGVITFASNRYGGSTSDKAITADCGILQQLEAGDMMMADKGFTIRDILPPGVSLNIPTFLVNGQFTMEEVDHNRLIATARVHVERSIQRLKTFHILSYIPYQYKKHANKILKV</sequence>
<reference evidence="6" key="2">
    <citation type="submission" date="2025-09" db="UniProtKB">
        <authorList>
            <consortium name="Ensembl"/>
        </authorList>
    </citation>
    <scope>IDENTIFICATION</scope>
</reference>
<dbReference type="Pfam" id="PF13359">
    <property type="entry name" value="DDE_Tnp_4"/>
    <property type="match status" value="1"/>
</dbReference>
<proteinExistence type="predicted"/>
<feature type="domain" description="DDE Tnp4" evidence="4">
    <location>
        <begin position="179"/>
        <end position="329"/>
    </location>
</feature>
<dbReference type="Pfam" id="PF13613">
    <property type="entry name" value="HTH_Tnp_4"/>
    <property type="match status" value="1"/>
</dbReference>
<dbReference type="InterPro" id="IPR027805">
    <property type="entry name" value="Transposase_HTH_dom"/>
</dbReference>
<evidence type="ECO:0000256" key="1">
    <source>
        <dbReference type="ARBA" id="ARBA00001968"/>
    </source>
</evidence>
<feature type="coiled-coil region" evidence="3">
    <location>
        <begin position="23"/>
        <end position="50"/>
    </location>
</feature>
<evidence type="ECO:0000256" key="2">
    <source>
        <dbReference type="ARBA" id="ARBA00022723"/>
    </source>
</evidence>
<protein>
    <recommendedName>
        <fullName evidence="8">DDE Tnp4 domain-containing protein</fullName>
    </recommendedName>
</protein>
<comment type="cofactor">
    <cofactor evidence="1">
        <name>a divalent metal cation</name>
        <dbReference type="ChEBI" id="CHEBI:60240"/>
    </cofactor>
</comment>
<evidence type="ECO:0000313" key="7">
    <source>
        <dbReference type="Proteomes" id="UP000472267"/>
    </source>
</evidence>
<keyword evidence="7" id="KW-1185">Reference proteome</keyword>
<dbReference type="Proteomes" id="UP000472267">
    <property type="component" value="Unassembled WGS sequence"/>
</dbReference>
<keyword evidence="3" id="KW-0175">Coiled coil</keyword>
<reference evidence="6" key="1">
    <citation type="submission" date="2025-08" db="UniProtKB">
        <authorList>
            <consortium name="Ensembl"/>
        </authorList>
    </citation>
    <scope>IDENTIFICATION</scope>
</reference>
<dbReference type="InParanoid" id="A0A672JAR7"/>
<evidence type="ECO:0000259" key="4">
    <source>
        <dbReference type="Pfam" id="PF13359"/>
    </source>
</evidence>
<dbReference type="InterPro" id="IPR027806">
    <property type="entry name" value="HARBI1_dom"/>
</dbReference>
<dbReference type="PANTHER" id="PTHR23080">
    <property type="entry name" value="THAP DOMAIN PROTEIN"/>
    <property type="match status" value="1"/>
</dbReference>
<name>A0A672JAR7_SALFA</name>
<organism evidence="6 7">
    <name type="scientific">Salarias fasciatus</name>
    <name type="common">Jewelled blenny</name>
    <name type="synonym">Blennius fasciatus</name>
    <dbReference type="NCBI Taxonomy" id="181472"/>
    <lineage>
        <taxon>Eukaryota</taxon>
        <taxon>Metazoa</taxon>
        <taxon>Chordata</taxon>
        <taxon>Craniata</taxon>
        <taxon>Vertebrata</taxon>
        <taxon>Euteleostomi</taxon>
        <taxon>Actinopterygii</taxon>
        <taxon>Neopterygii</taxon>
        <taxon>Teleostei</taxon>
        <taxon>Neoteleostei</taxon>
        <taxon>Acanthomorphata</taxon>
        <taxon>Ovalentaria</taxon>
        <taxon>Blenniimorphae</taxon>
        <taxon>Blenniiformes</taxon>
        <taxon>Blennioidei</taxon>
        <taxon>Blenniidae</taxon>
        <taxon>Salariinae</taxon>
        <taxon>Salarias</taxon>
    </lineage>
</organism>
<keyword evidence="2" id="KW-0479">Metal-binding</keyword>
<accession>A0A672JAR7</accession>
<evidence type="ECO:0008006" key="8">
    <source>
        <dbReference type="Google" id="ProtNLM"/>
    </source>
</evidence>
<dbReference type="OMA" id="QMMPLID"/>
<evidence type="ECO:0000313" key="6">
    <source>
        <dbReference type="Ensembl" id="ENSSFAP00005050297.1"/>
    </source>
</evidence>
<feature type="domain" description="Transposase Helix-turn-helix" evidence="5">
    <location>
        <begin position="96"/>
        <end position="139"/>
    </location>
</feature>
<evidence type="ECO:0000259" key="5">
    <source>
        <dbReference type="Pfam" id="PF13613"/>
    </source>
</evidence>
<dbReference type="PANTHER" id="PTHR23080:SF143">
    <property type="entry name" value="SI:DKEY-56D12.4"/>
    <property type="match status" value="1"/>
</dbReference>